<evidence type="ECO:0000313" key="2">
    <source>
        <dbReference type="EMBL" id="TNN33829.1"/>
    </source>
</evidence>
<protein>
    <submittedName>
        <fullName evidence="2">Uncharacterized protein</fullName>
    </submittedName>
</protein>
<comment type="caution">
    <text evidence="2">The sequence shown here is derived from an EMBL/GenBank/DDBJ whole genome shotgun (WGS) entry which is preliminary data.</text>
</comment>
<gene>
    <name evidence="2" type="ORF">EYF80_056010</name>
</gene>
<feature type="compositionally biased region" description="Basic and acidic residues" evidence="1">
    <location>
        <begin position="50"/>
        <end position="66"/>
    </location>
</feature>
<dbReference type="EMBL" id="SRLO01002117">
    <property type="protein sequence ID" value="TNN33829.1"/>
    <property type="molecule type" value="Genomic_DNA"/>
</dbReference>
<evidence type="ECO:0000256" key="1">
    <source>
        <dbReference type="SAM" id="MobiDB-lite"/>
    </source>
</evidence>
<name>A0A4Z2EY87_9TELE</name>
<feature type="region of interest" description="Disordered" evidence="1">
    <location>
        <begin position="42"/>
        <end position="66"/>
    </location>
</feature>
<reference evidence="2 3" key="1">
    <citation type="submission" date="2019-03" db="EMBL/GenBank/DDBJ databases">
        <title>First draft genome of Liparis tanakae, snailfish: a comprehensive survey of snailfish specific genes.</title>
        <authorList>
            <person name="Kim W."/>
            <person name="Song I."/>
            <person name="Jeong J.-H."/>
            <person name="Kim D."/>
            <person name="Kim S."/>
            <person name="Ryu S."/>
            <person name="Song J.Y."/>
            <person name="Lee S.K."/>
        </authorList>
    </citation>
    <scope>NUCLEOTIDE SEQUENCE [LARGE SCALE GENOMIC DNA]</scope>
    <source>
        <tissue evidence="2">Muscle</tissue>
    </source>
</reference>
<evidence type="ECO:0000313" key="3">
    <source>
        <dbReference type="Proteomes" id="UP000314294"/>
    </source>
</evidence>
<keyword evidence="3" id="KW-1185">Reference proteome</keyword>
<organism evidence="2 3">
    <name type="scientific">Liparis tanakae</name>
    <name type="common">Tanaka's snailfish</name>
    <dbReference type="NCBI Taxonomy" id="230148"/>
    <lineage>
        <taxon>Eukaryota</taxon>
        <taxon>Metazoa</taxon>
        <taxon>Chordata</taxon>
        <taxon>Craniata</taxon>
        <taxon>Vertebrata</taxon>
        <taxon>Euteleostomi</taxon>
        <taxon>Actinopterygii</taxon>
        <taxon>Neopterygii</taxon>
        <taxon>Teleostei</taxon>
        <taxon>Neoteleostei</taxon>
        <taxon>Acanthomorphata</taxon>
        <taxon>Eupercaria</taxon>
        <taxon>Perciformes</taxon>
        <taxon>Cottioidei</taxon>
        <taxon>Cottales</taxon>
        <taxon>Liparidae</taxon>
        <taxon>Liparis</taxon>
    </lineage>
</organism>
<dbReference type="Proteomes" id="UP000314294">
    <property type="component" value="Unassembled WGS sequence"/>
</dbReference>
<sequence length="66" mass="7457">MRPPYSRHASAIQPPYSRHAAAMRSVPLYSTCISTYDEHACNEEGTQDGALRDPSERKRRGPRTEP</sequence>
<proteinExistence type="predicted"/>
<accession>A0A4Z2EY87</accession>
<dbReference type="AlphaFoldDB" id="A0A4Z2EY87"/>